<dbReference type="PANTHER" id="PTHR48112">
    <property type="entry name" value="HIGH MOBILITY GROUP PROTEIN DSP1"/>
    <property type="match status" value="1"/>
</dbReference>
<dbReference type="AlphaFoldDB" id="A0A8S0ZCL4"/>
<proteinExistence type="predicted"/>
<dbReference type="Pfam" id="PF00505">
    <property type="entry name" value="HMG_box"/>
    <property type="match status" value="1"/>
</dbReference>
<keyword evidence="4 6" id="KW-0238">DNA-binding</keyword>
<keyword evidence="5 6" id="KW-0539">Nucleus</keyword>
<comment type="caution">
    <text evidence="9">The sequence shown here is derived from an EMBL/GenBank/DDBJ whole genome shotgun (WGS) entry which is preliminary data.</text>
</comment>
<organism evidence="9 12">
    <name type="scientific">Arctia plantaginis</name>
    <name type="common">Wood tiger moth</name>
    <name type="synonym">Phalaena plantaginis</name>
    <dbReference type="NCBI Taxonomy" id="874455"/>
    <lineage>
        <taxon>Eukaryota</taxon>
        <taxon>Metazoa</taxon>
        <taxon>Ecdysozoa</taxon>
        <taxon>Arthropoda</taxon>
        <taxon>Hexapoda</taxon>
        <taxon>Insecta</taxon>
        <taxon>Pterygota</taxon>
        <taxon>Neoptera</taxon>
        <taxon>Endopterygota</taxon>
        <taxon>Lepidoptera</taxon>
        <taxon>Glossata</taxon>
        <taxon>Ditrysia</taxon>
        <taxon>Noctuoidea</taxon>
        <taxon>Erebidae</taxon>
        <taxon>Arctiinae</taxon>
        <taxon>Arctia</taxon>
    </lineage>
</organism>
<evidence type="ECO:0000256" key="6">
    <source>
        <dbReference type="PROSITE-ProRule" id="PRU00267"/>
    </source>
</evidence>
<keyword evidence="3" id="KW-0158">Chromosome</keyword>
<evidence type="ECO:0000256" key="3">
    <source>
        <dbReference type="ARBA" id="ARBA00022454"/>
    </source>
</evidence>
<accession>A0A8S0ZCL4</accession>
<keyword evidence="11" id="KW-1185">Reference proteome</keyword>
<dbReference type="EMBL" id="CADEBD010000287">
    <property type="protein sequence ID" value="CAB3230280.1"/>
    <property type="molecule type" value="Genomic_DNA"/>
</dbReference>
<evidence type="ECO:0000313" key="11">
    <source>
        <dbReference type="Proteomes" id="UP000494106"/>
    </source>
</evidence>
<evidence type="ECO:0000256" key="4">
    <source>
        <dbReference type="ARBA" id="ARBA00023125"/>
    </source>
</evidence>
<feature type="region of interest" description="Disordered" evidence="7">
    <location>
        <begin position="74"/>
        <end position="127"/>
    </location>
</feature>
<evidence type="ECO:0000259" key="8">
    <source>
        <dbReference type="PROSITE" id="PS50118"/>
    </source>
</evidence>
<feature type="domain" description="HMG box" evidence="8">
    <location>
        <begin position="5"/>
        <end position="71"/>
    </location>
</feature>
<feature type="compositionally biased region" description="Acidic residues" evidence="7">
    <location>
        <begin position="109"/>
        <end position="127"/>
    </location>
</feature>
<dbReference type="GO" id="GO:0003677">
    <property type="term" value="F:DNA binding"/>
    <property type="evidence" value="ECO:0007669"/>
    <property type="project" value="UniProtKB-UniRule"/>
</dbReference>
<dbReference type="SMART" id="SM00398">
    <property type="entry name" value="HMG"/>
    <property type="match status" value="1"/>
</dbReference>
<name>A0A8S0ZCL4_ARCPL</name>
<feature type="DNA-binding region" description="HMG box" evidence="6">
    <location>
        <begin position="5"/>
        <end position="71"/>
    </location>
</feature>
<comment type="subcellular location">
    <subcellularLocation>
        <location evidence="2">Chromosome</location>
    </subcellularLocation>
    <subcellularLocation>
        <location evidence="1">Nucleus</location>
    </subcellularLocation>
</comment>
<gene>
    <name evidence="10" type="ORF">APLA_LOCUS13737</name>
    <name evidence="9" type="ORF">APLA_LOCUS4512</name>
</gene>
<sequence length="127" mass="14201">MMDKPKRPMSAYLLWLNSARGQIKADHPGLKVTEVAKKAGELWRAMEDKTTWEQRAAAAKEQYTLDLEAFNATGAVGAAPPAKRAQKRQGKTRQPKVKKERATVKKEDTDEEGDDDEGEDNEAEESE</sequence>
<dbReference type="OrthoDB" id="498543at2759"/>
<dbReference type="CDD" id="cd21994">
    <property type="entry name" value="HMG-box_SSRP1-like"/>
    <property type="match status" value="1"/>
</dbReference>
<dbReference type="Proteomes" id="UP000494106">
    <property type="component" value="Unassembled WGS sequence"/>
</dbReference>
<evidence type="ECO:0000256" key="7">
    <source>
        <dbReference type="SAM" id="MobiDB-lite"/>
    </source>
</evidence>
<evidence type="ECO:0000256" key="1">
    <source>
        <dbReference type="ARBA" id="ARBA00004123"/>
    </source>
</evidence>
<dbReference type="Proteomes" id="UP000494256">
    <property type="component" value="Unassembled WGS sequence"/>
</dbReference>
<dbReference type="Gene3D" id="1.10.30.10">
    <property type="entry name" value="High mobility group box domain"/>
    <property type="match status" value="1"/>
</dbReference>
<dbReference type="FunFam" id="1.10.30.10:FF:000036">
    <property type="entry name" value="high mobility group protein D"/>
    <property type="match status" value="1"/>
</dbReference>
<dbReference type="InterPro" id="IPR036910">
    <property type="entry name" value="HMG_box_dom_sf"/>
</dbReference>
<dbReference type="EMBL" id="CADEBC010000561">
    <property type="protein sequence ID" value="CAB3252842.1"/>
    <property type="molecule type" value="Genomic_DNA"/>
</dbReference>
<evidence type="ECO:0000256" key="2">
    <source>
        <dbReference type="ARBA" id="ARBA00004286"/>
    </source>
</evidence>
<protein>
    <recommendedName>
        <fullName evidence="8">HMG box domain-containing protein</fullName>
    </recommendedName>
</protein>
<dbReference type="PROSITE" id="PS50118">
    <property type="entry name" value="HMG_BOX_2"/>
    <property type="match status" value="1"/>
</dbReference>
<evidence type="ECO:0000256" key="5">
    <source>
        <dbReference type="ARBA" id="ARBA00023242"/>
    </source>
</evidence>
<dbReference type="SUPFAM" id="SSF47095">
    <property type="entry name" value="HMG-box"/>
    <property type="match status" value="1"/>
</dbReference>
<dbReference type="GO" id="GO:0006357">
    <property type="term" value="P:regulation of transcription by RNA polymerase II"/>
    <property type="evidence" value="ECO:0007669"/>
    <property type="project" value="TreeGrafter"/>
</dbReference>
<dbReference type="GO" id="GO:0000785">
    <property type="term" value="C:chromatin"/>
    <property type="evidence" value="ECO:0007669"/>
    <property type="project" value="UniProtKB-ARBA"/>
</dbReference>
<evidence type="ECO:0000313" key="12">
    <source>
        <dbReference type="Proteomes" id="UP000494256"/>
    </source>
</evidence>
<dbReference type="InterPro" id="IPR009071">
    <property type="entry name" value="HMG_box_dom"/>
</dbReference>
<evidence type="ECO:0000313" key="9">
    <source>
        <dbReference type="EMBL" id="CAB3230280.1"/>
    </source>
</evidence>
<evidence type="ECO:0000313" key="10">
    <source>
        <dbReference type="EMBL" id="CAB3252842.1"/>
    </source>
</evidence>
<dbReference type="InterPro" id="IPR050342">
    <property type="entry name" value="HMGB"/>
</dbReference>
<reference evidence="11 12" key="1">
    <citation type="submission" date="2020-04" db="EMBL/GenBank/DDBJ databases">
        <authorList>
            <person name="Wallbank WR R."/>
            <person name="Pardo Diaz C."/>
            <person name="Kozak K."/>
            <person name="Martin S."/>
            <person name="Jiggins C."/>
            <person name="Moest M."/>
            <person name="Warren A I."/>
            <person name="Byers J.R.P. K."/>
            <person name="Montejo-Kovacevich G."/>
            <person name="Yen C E."/>
        </authorList>
    </citation>
    <scope>NUCLEOTIDE SEQUENCE [LARGE SCALE GENOMIC DNA]</scope>
</reference>
<feature type="compositionally biased region" description="Basic residues" evidence="7">
    <location>
        <begin position="84"/>
        <end position="99"/>
    </location>
</feature>
<dbReference type="GO" id="GO:0005634">
    <property type="term" value="C:nucleus"/>
    <property type="evidence" value="ECO:0007669"/>
    <property type="project" value="UniProtKB-SubCell"/>
</dbReference>
<dbReference type="PANTHER" id="PTHR48112:SF20">
    <property type="entry name" value="HIGH MOBILITY GROUP PROTEIN D-RELATED"/>
    <property type="match status" value="1"/>
</dbReference>